<dbReference type="EMBL" id="MU620933">
    <property type="protein sequence ID" value="KAI8578078.1"/>
    <property type="molecule type" value="Genomic_DNA"/>
</dbReference>
<protein>
    <recommendedName>
        <fullName evidence="9">Tetraspanin</fullName>
    </recommendedName>
</protein>
<name>A0AAD5E6N6_UMBRA</name>
<dbReference type="AlphaFoldDB" id="A0AAD5E6N6"/>
<keyword evidence="3 6" id="KW-1133">Transmembrane helix</keyword>
<evidence type="ECO:0000256" key="2">
    <source>
        <dbReference type="ARBA" id="ARBA00022692"/>
    </source>
</evidence>
<evidence type="ECO:0000256" key="6">
    <source>
        <dbReference type="SAM" id="Phobius"/>
    </source>
</evidence>
<evidence type="ECO:0000313" key="8">
    <source>
        <dbReference type="Proteomes" id="UP001206595"/>
    </source>
</evidence>
<dbReference type="GO" id="GO:0016020">
    <property type="term" value="C:membrane"/>
    <property type="evidence" value="ECO:0007669"/>
    <property type="project" value="UniProtKB-SubCell"/>
</dbReference>
<comment type="caution">
    <text evidence="7">The sequence shown here is derived from an EMBL/GenBank/DDBJ whole genome shotgun (WGS) entry which is preliminary data.</text>
</comment>
<reference evidence="7" key="1">
    <citation type="submission" date="2021-06" db="EMBL/GenBank/DDBJ databases">
        <authorList>
            <consortium name="DOE Joint Genome Institute"/>
            <person name="Mondo S.J."/>
            <person name="Amses K.R."/>
            <person name="Simmons D.R."/>
            <person name="Longcore J.E."/>
            <person name="Seto K."/>
            <person name="Alves G.H."/>
            <person name="Bonds A.E."/>
            <person name="Quandt C.A."/>
            <person name="Davis W.J."/>
            <person name="Chang Y."/>
            <person name="Letcher P.M."/>
            <person name="Powell M.J."/>
            <person name="Kuo A."/>
            <person name="Labutti K."/>
            <person name="Pangilinan J."/>
            <person name="Andreopoulos W."/>
            <person name="Tritt A."/>
            <person name="Riley R."/>
            <person name="Hundley H."/>
            <person name="Johnson J."/>
            <person name="Lipzen A."/>
            <person name="Barry K."/>
            <person name="Berbee M.L."/>
            <person name="Buchler N.E."/>
            <person name="Grigoriev I.V."/>
            <person name="Spatafora J.W."/>
            <person name="Stajich J.E."/>
            <person name="James T.Y."/>
        </authorList>
    </citation>
    <scope>NUCLEOTIDE SEQUENCE</scope>
    <source>
        <strain evidence="7">AG</strain>
    </source>
</reference>
<dbReference type="PRINTS" id="PR00259">
    <property type="entry name" value="TMFOUR"/>
</dbReference>
<evidence type="ECO:0000256" key="1">
    <source>
        <dbReference type="ARBA" id="ARBA00004141"/>
    </source>
</evidence>
<feature type="compositionally biased region" description="Polar residues" evidence="5">
    <location>
        <begin position="222"/>
        <end position="231"/>
    </location>
</feature>
<feature type="region of interest" description="Disordered" evidence="5">
    <location>
        <begin position="205"/>
        <end position="277"/>
    </location>
</feature>
<feature type="transmembrane region" description="Helical" evidence="6">
    <location>
        <begin position="175"/>
        <end position="199"/>
    </location>
</feature>
<accession>A0AAD5E6N6</accession>
<keyword evidence="2 6" id="KW-0812">Transmembrane</keyword>
<evidence type="ECO:0000256" key="3">
    <source>
        <dbReference type="ARBA" id="ARBA00022989"/>
    </source>
</evidence>
<dbReference type="InterPro" id="IPR018499">
    <property type="entry name" value="Tetraspanin/Peripherin"/>
</dbReference>
<evidence type="ECO:0000256" key="5">
    <source>
        <dbReference type="SAM" id="MobiDB-lite"/>
    </source>
</evidence>
<sequence length="277" mass="30503">MSTSCCTRLSKIYMVTTNSLFAALGLSFLIFGLLGYTNRFHGAIIIPDNIFQLIIVLAIIILVTSILGLISAYSRRRCVIYVYMVIVAVALILQVVVGVLVYQKGANYSSYINTLWSSSSNADRLAIQNEFNCCGLTTASDKPAVSDTCDAGKGLTAVPCATVLNQFVHSNFSTLYLVVFAALAFEVLALTNAITLICAPSNSEEERERRMRRKSGIKLEDMSTNSSTVAGSNRGGDTYSPYAYKDETSSTYEGHRYNNNNAYDSYNNNRQDNGRYY</sequence>
<dbReference type="RefSeq" id="XP_051443082.1">
    <property type="nucleotide sequence ID" value="XM_051590311.1"/>
</dbReference>
<evidence type="ECO:0000313" key="7">
    <source>
        <dbReference type="EMBL" id="KAI8578078.1"/>
    </source>
</evidence>
<dbReference type="GeneID" id="75915655"/>
<comment type="subcellular location">
    <subcellularLocation>
        <location evidence="1">Membrane</location>
        <topology evidence="1">Multi-pass membrane protein</topology>
    </subcellularLocation>
</comment>
<feature type="compositionally biased region" description="Low complexity" evidence="5">
    <location>
        <begin position="257"/>
        <end position="269"/>
    </location>
</feature>
<keyword evidence="4 6" id="KW-0472">Membrane</keyword>
<dbReference type="PANTHER" id="PTHR19282">
    <property type="entry name" value="TETRASPANIN"/>
    <property type="match status" value="1"/>
</dbReference>
<keyword evidence="8" id="KW-1185">Reference proteome</keyword>
<feature type="transmembrane region" description="Helical" evidence="6">
    <location>
        <begin position="49"/>
        <end position="73"/>
    </location>
</feature>
<feature type="transmembrane region" description="Helical" evidence="6">
    <location>
        <begin position="12"/>
        <end position="37"/>
    </location>
</feature>
<dbReference type="Pfam" id="PF00335">
    <property type="entry name" value="Tetraspanin"/>
    <property type="match status" value="1"/>
</dbReference>
<organism evidence="7 8">
    <name type="scientific">Umbelopsis ramanniana AG</name>
    <dbReference type="NCBI Taxonomy" id="1314678"/>
    <lineage>
        <taxon>Eukaryota</taxon>
        <taxon>Fungi</taxon>
        <taxon>Fungi incertae sedis</taxon>
        <taxon>Mucoromycota</taxon>
        <taxon>Mucoromycotina</taxon>
        <taxon>Umbelopsidomycetes</taxon>
        <taxon>Umbelopsidales</taxon>
        <taxon>Umbelopsidaceae</taxon>
        <taxon>Umbelopsis</taxon>
    </lineage>
</organism>
<proteinExistence type="predicted"/>
<evidence type="ECO:0000256" key="4">
    <source>
        <dbReference type="ARBA" id="ARBA00023136"/>
    </source>
</evidence>
<feature type="transmembrane region" description="Helical" evidence="6">
    <location>
        <begin position="80"/>
        <end position="102"/>
    </location>
</feature>
<gene>
    <name evidence="7" type="ORF">K450DRAFT_248917</name>
</gene>
<evidence type="ECO:0008006" key="9">
    <source>
        <dbReference type="Google" id="ProtNLM"/>
    </source>
</evidence>
<dbReference type="Proteomes" id="UP001206595">
    <property type="component" value="Unassembled WGS sequence"/>
</dbReference>
<feature type="compositionally biased region" description="Basic and acidic residues" evidence="5">
    <location>
        <begin position="244"/>
        <end position="256"/>
    </location>
</feature>
<reference evidence="7" key="2">
    <citation type="journal article" date="2022" name="Proc. Natl. Acad. Sci. U.S.A.">
        <title>Diploid-dominant life cycles characterize the early evolution of Fungi.</title>
        <authorList>
            <person name="Amses K.R."/>
            <person name="Simmons D.R."/>
            <person name="Longcore J.E."/>
            <person name="Mondo S.J."/>
            <person name="Seto K."/>
            <person name="Jeronimo G.H."/>
            <person name="Bonds A.E."/>
            <person name="Quandt C.A."/>
            <person name="Davis W.J."/>
            <person name="Chang Y."/>
            <person name="Federici B.A."/>
            <person name="Kuo A."/>
            <person name="LaButti K."/>
            <person name="Pangilinan J."/>
            <person name="Andreopoulos W."/>
            <person name="Tritt A."/>
            <person name="Riley R."/>
            <person name="Hundley H."/>
            <person name="Johnson J."/>
            <person name="Lipzen A."/>
            <person name="Barry K."/>
            <person name="Lang B.F."/>
            <person name="Cuomo C.A."/>
            <person name="Buchler N.E."/>
            <person name="Grigoriev I.V."/>
            <person name="Spatafora J.W."/>
            <person name="Stajich J.E."/>
            <person name="James T.Y."/>
        </authorList>
    </citation>
    <scope>NUCLEOTIDE SEQUENCE</scope>
    <source>
        <strain evidence="7">AG</strain>
    </source>
</reference>